<dbReference type="PRINTS" id="PR00081">
    <property type="entry name" value="GDHRDH"/>
</dbReference>
<dbReference type="SUPFAM" id="SSF51735">
    <property type="entry name" value="NAD(P)-binding Rossmann-fold domains"/>
    <property type="match status" value="1"/>
</dbReference>
<reference evidence="2 3" key="1">
    <citation type="journal article" date="2015" name="Nature">
        <title>rRNA introns, odd ribosomes, and small enigmatic genomes across a large radiation of phyla.</title>
        <authorList>
            <person name="Brown C.T."/>
            <person name="Hug L.A."/>
            <person name="Thomas B.C."/>
            <person name="Sharon I."/>
            <person name="Castelle C.J."/>
            <person name="Singh A."/>
            <person name="Wilkins M.J."/>
            <person name="Williams K.H."/>
            <person name="Banfield J.F."/>
        </authorList>
    </citation>
    <scope>NUCLEOTIDE SEQUENCE [LARGE SCALE GENOMIC DNA]</scope>
</reference>
<dbReference type="Gene3D" id="3.40.50.720">
    <property type="entry name" value="NAD(P)-binding Rossmann-like Domain"/>
    <property type="match status" value="1"/>
</dbReference>
<dbReference type="InterPro" id="IPR036291">
    <property type="entry name" value="NAD(P)-bd_dom_sf"/>
</dbReference>
<sequence>MIEHKNAPLAVMTGGTGHIGSAIVKTLKKSGWRVAVLSSTQSGDDIYKCDITDQRAVASVVENIIQTSGQIDACIHAAVASMGKDKSESDLQMRVTLNGAQNLAAAALPHMKNGAAFIGITTKLIESGTTPMPMGSYIPAKMALRNFLRILAQNNEKKEIRVYAVAPGYIAGGLNEGVPQAILEMLAKKTGAGMTNAEAVADVVKTICNDAAAYKPSSSIAIPGEVTAL</sequence>
<dbReference type="PANTHER" id="PTHR42760">
    <property type="entry name" value="SHORT-CHAIN DEHYDROGENASES/REDUCTASES FAMILY MEMBER"/>
    <property type="match status" value="1"/>
</dbReference>
<dbReference type="Pfam" id="PF13561">
    <property type="entry name" value="adh_short_C2"/>
    <property type="match status" value="1"/>
</dbReference>
<name>A0A0G1XKI2_9BACT</name>
<proteinExistence type="inferred from homology"/>
<accession>A0A0G1XKI2</accession>
<comment type="similarity">
    <text evidence="1">Belongs to the short-chain dehydrogenases/reductases (SDR) family.</text>
</comment>
<dbReference type="AlphaFoldDB" id="A0A0G1XKI2"/>
<evidence type="ECO:0000313" key="2">
    <source>
        <dbReference type="EMBL" id="KKW31436.1"/>
    </source>
</evidence>
<dbReference type="InterPro" id="IPR002347">
    <property type="entry name" value="SDR_fam"/>
</dbReference>
<dbReference type="EMBL" id="LCRF01000014">
    <property type="protein sequence ID" value="KKW31436.1"/>
    <property type="molecule type" value="Genomic_DNA"/>
</dbReference>
<gene>
    <name evidence="2" type="ORF">UY74_C0014G0016</name>
</gene>
<dbReference type="Proteomes" id="UP000034445">
    <property type="component" value="Unassembled WGS sequence"/>
</dbReference>
<organism evidence="2 3">
    <name type="scientific">Candidatus Kaiserbacteria bacterium GW2011_GWC2_52_8b</name>
    <dbReference type="NCBI Taxonomy" id="1618676"/>
    <lineage>
        <taxon>Bacteria</taxon>
        <taxon>Candidatus Kaiseribacteriota</taxon>
    </lineage>
</organism>
<evidence type="ECO:0000313" key="3">
    <source>
        <dbReference type="Proteomes" id="UP000034445"/>
    </source>
</evidence>
<protein>
    <submittedName>
        <fullName evidence="2">3-oxoacyl-(Acyl-carrier-protein) reductase</fullName>
    </submittedName>
</protein>
<dbReference type="GO" id="GO:0016616">
    <property type="term" value="F:oxidoreductase activity, acting on the CH-OH group of donors, NAD or NADP as acceptor"/>
    <property type="evidence" value="ECO:0007669"/>
    <property type="project" value="TreeGrafter"/>
</dbReference>
<comment type="caution">
    <text evidence="2">The sequence shown here is derived from an EMBL/GenBank/DDBJ whole genome shotgun (WGS) entry which is preliminary data.</text>
</comment>
<dbReference type="CDD" id="cd05233">
    <property type="entry name" value="SDR_c"/>
    <property type="match status" value="1"/>
</dbReference>
<evidence type="ECO:0000256" key="1">
    <source>
        <dbReference type="ARBA" id="ARBA00006484"/>
    </source>
</evidence>